<organism evidence="2 3">
    <name type="scientific">Taeniopygia guttata</name>
    <name type="common">Zebra finch</name>
    <name type="synonym">Poephila guttata</name>
    <dbReference type="NCBI Taxonomy" id="59729"/>
    <lineage>
        <taxon>Eukaryota</taxon>
        <taxon>Metazoa</taxon>
        <taxon>Chordata</taxon>
        <taxon>Craniata</taxon>
        <taxon>Vertebrata</taxon>
        <taxon>Euteleostomi</taxon>
        <taxon>Archelosauria</taxon>
        <taxon>Archosauria</taxon>
        <taxon>Dinosauria</taxon>
        <taxon>Saurischia</taxon>
        <taxon>Theropoda</taxon>
        <taxon>Coelurosauria</taxon>
        <taxon>Aves</taxon>
        <taxon>Neognathae</taxon>
        <taxon>Neoaves</taxon>
        <taxon>Telluraves</taxon>
        <taxon>Australaves</taxon>
        <taxon>Passeriformes</taxon>
        <taxon>Passeroidea</taxon>
        <taxon>Estrildidae</taxon>
        <taxon>Estrildinae</taxon>
        <taxon>Taeniopygia</taxon>
    </lineage>
</organism>
<reference evidence="2" key="2">
    <citation type="submission" date="2025-09" db="UniProtKB">
        <authorList>
            <consortium name="Ensembl"/>
        </authorList>
    </citation>
    <scope>IDENTIFICATION</scope>
</reference>
<evidence type="ECO:0000256" key="1">
    <source>
        <dbReference type="SAM" id="MobiDB-lite"/>
    </source>
</evidence>
<proteinExistence type="predicted"/>
<protein>
    <submittedName>
        <fullName evidence="2">Uncharacterized protein</fullName>
    </submittedName>
</protein>
<sequence>MLFSGPPDCPGPCSAHTCNTSQSGGQGGPVTPHGTGDHPLGHTQCTSGPQLQHRGPLALGCSGMSLSTGDRLWSPGGDP</sequence>
<feature type="region of interest" description="Disordered" evidence="1">
    <location>
        <begin position="1"/>
        <end position="79"/>
    </location>
</feature>
<reference evidence="2" key="1">
    <citation type="submission" date="2025-08" db="UniProtKB">
        <authorList>
            <consortium name="Ensembl"/>
        </authorList>
    </citation>
    <scope>IDENTIFICATION</scope>
</reference>
<keyword evidence="3" id="KW-1185">Reference proteome</keyword>
<dbReference type="Ensembl" id="ENSTGUT00000039451.1">
    <property type="protein sequence ID" value="ENSTGUP00000023315.1"/>
    <property type="gene ID" value="ENSTGUG00000027682.1"/>
</dbReference>
<evidence type="ECO:0000313" key="2">
    <source>
        <dbReference type="Ensembl" id="ENSTGUP00000023315.1"/>
    </source>
</evidence>
<dbReference type="Proteomes" id="UP000007754">
    <property type="component" value="Unplaced"/>
</dbReference>
<dbReference type="AlphaFoldDB" id="A0A674GLL7"/>
<name>A0A674GLL7_TAEGU</name>
<dbReference type="InParanoid" id="A0A674GLL7"/>
<accession>A0A674GLL7</accession>
<evidence type="ECO:0000313" key="3">
    <source>
        <dbReference type="Proteomes" id="UP000007754"/>
    </source>
</evidence>